<gene>
    <name evidence="6" type="ORF">LVIROSA_LOCUS39602</name>
</gene>
<reference evidence="6 7" key="1">
    <citation type="submission" date="2022-01" db="EMBL/GenBank/DDBJ databases">
        <authorList>
            <person name="Xiong W."/>
            <person name="Schranz E."/>
        </authorList>
    </citation>
    <scope>NUCLEOTIDE SEQUENCE [LARGE SCALE GENOMIC DNA]</scope>
</reference>
<dbReference type="SUPFAM" id="SSF101941">
    <property type="entry name" value="NAC domain"/>
    <property type="match status" value="1"/>
</dbReference>
<evidence type="ECO:0000256" key="2">
    <source>
        <dbReference type="ARBA" id="ARBA00023125"/>
    </source>
</evidence>
<keyword evidence="7" id="KW-1185">Reference proteome</keyword>
<dbReference type="Gene3D" id="2.170.150.80">
    <property type="entry name" value="NAC domain"/>
    <property type="match status" value="1"/>
</dbReference>
<evidence type="ECO:0000313" key="7">
    <source>
        <dbReference type="Proteomes" id="UP001157418"/>
    </source>
</evidence>
<organism evidence="6 7">
    <name type="scientific">Lactuca virosa</name>
    <dbReference type="NCBI Taxonomy" id="75947"/>
    <lineage>
        <taxon>Eukaryota</taxon>
        <taxon>Viridiplantae</taxon>
        <taxon>Streptophyta</taxon>
        <taxon>Embryophyta</taxon>
        <taxon>Tracheophyta</taxon>
        <taxon>Spermatophyta</taxon>
        <taxon>Magnoliopsida</taxon>
        <taxon>eudicotyledons</taxon>
        <taxon>Gunneridae</taxon>
        <taxon>Pentapetalae</taxon>
        <taxon>asterids</taxon>
        <taxon>campanulids</taxon>
        <taxon>Asterales</taxon>
        <taxon>Asteraceae</taxon>
        <taxon>Cichorioideae</taxon>
        <taxon>Cichorieae</taxon>
        <taxon>Lactucinae</taxon>
        <taxon>Lactuca</taxon>
    </lineage>
</organism>
<sequence>MEGNNLIGLVKEDDQIDLPPGFRFHLTEEKLITHYFSNKVVDANFYAKAIGEVDMNIIEPWELPRLAKMGGKSGIFFCVRDKKYTIGMRTKSNGRWVLESYRER</sequence>
<dbReference type="PANTHER" id="PTHR31744">
    <property type="entry name" value="PROTEIN CUP-SHAPED COTYLEDON 2-RELATED"/>
    <property type="match status" value="1"/>
</dbReference>
<dbReference type="PROSITE" id="PS51005">
    <property type="entry name" value="NAC"/>
    <property type="match status" value="1"/>
</dbReference>
<dbReference type="InterPro" id="IPR036093">
    <property type="entry name" value="NAC_dom_sf"/>
</dbReference>
<dbReference type="Proteomes" id="UP001157418">
    <property type="component" value="Unassembled WGS sequence"/>
</dbReference>
<evidence type="ECO:0000259" key="5">
    <source>
        <dbReference type="PROSITE" id="PS51005"/>
    </source>
</evidence>
<accession>A0AAU9PVY5</accession>
<protein>
    <recommendedName>
        <fullName evidence="5">NAC domain-containing protein</fullName>
    </recommendedName>
</protein>
<feature type="domain" description="NAC" evidence="5">
    <location>
        <begin position="18"/>
        <end position="104"/>
    </location>
</feature>
<keyword evidence="2" id="KW-0238">DNA-binding</keyword>
<keyword evidence="3" id="KW-0804">Transcription</keyword>
<evidence type="ECO:0000256" key="4">
    <source>
        <dbReference type="ARBA" id="ARBA00023242"/>
    </source>
</evidence>
<proteinExistence type="predicted"/>
<comment type="caution">
    <text evidence="6">The sequence shown here is derived from an EMBL/GenBank/DDBJ whole genome shotgun (WGS) entry which is preliminary data.</text>
</comment>
<dbReference type="InterPro" id="IPR003441">
    <property type="entry name" value="NAC-dom"/>
</dbReference>
<dbReference type="PANTHER" id="PTHR31744:SF219">
    <property type="entry name" value="NAC DOMAIN-CONTAINING PROTEIN 4"/>
    <property type="match status" value="1"/>
</dbReference>
<dbReference type="EMBL" id="CAKMRJ010005745">
    <property type="protein sequence ID" value="CAH1454426.1"/>
    <property type="molecule type" value="Genomic_DNA"/>
</dbReference>
<dbReference type="Pfam" id="PF02365">
    <property type="entry name" value="NAM"/>
    <property type="match status" value="1"/>
</dbReference>
<evidence type="ECO:0000313" key="6">
    <source>
        <dbReference type="EMBL" id="CAH1454426.1"/>
    </source>
</evidence>
<evidence type="ECO:0000256" key="3">
    <source>
        <dbReference type="ARBA" id="ARBA00023163"/>
    </source>
</evidence>
<keyword evidence="1" id="KW-0805">Transcription regulation</keyword>
<keyword evidence="4" id="KW-0539">Nucleus</keyword>
<dbReference type="GO" id="GO:0003677">
    <property type="term" value="F:DNA binding"/>
    <property type="evidence" value="ECO:0007669"/>
    <property type="project" value="UniProtKB-KW"/>
</dbReference>
<name>A0AAU9PVY5_9ASTR</name>
<dbReference type="GO" id="GO:0006355">
    <property type="term" value="P:regulation of DNA-templated transcription"/>
    <property type="evidence" value="ECO:0007669"/>
    <property type="project" value="InterPro"/>
</dbReference>
<evidence type="ECO:0000256" key="1">
    <source>
        <dbReference type="ARBA" id="ARBA00023015"/>
    </source>
</evidence>
<dbReference type="AlphaFoldDB" id="A0AAU9PVY5"/>